<comment type="caution">
    <text evidence="1">The sequence shown here is derived from an EMBL/GenBank/DDBJ whole genome shotgun (WGS) entry which is preliminary data.</text>
</comment>
<protein>
    <submittedName>
        <fullName evidence="1">Uncharacterized protein</fullName>
    </submittedName>
</protein>
<proteinExistence type="predicted"/>
<sequence length="102" mass="11941">MAKRDMKAKFNFEELKTAATSESPEIRKKVFEEYFEQFEEFPSYLFDNENSIDKKLSETISDIENDPETSARMRKGIAQMLNRLPARPENANVNKLRLGVIY</sequence>
<name>A0A1F6DDK4_9BACT</name>
<gene>
    <name evidence="1" type="ORF">A3C86_04275</name>
</gene>
<dbReference type="EMBL" id="MFLD01000025">
    <property type="protein sequence ID" value="OGG59503.1"/>
    <property type="molecule type" value="Genomic_DNA"/>
</dbReference>
<evidence type="ECO:0000313" key="1">
    <source>
        <dbReference type="EMBL" id="OGG59503.1"/>
    </source>
</evidence>
<organism evidence="1 2">
    <name type="scientific">Candidatus Kaiserbacteria bacterium RIFCSPHIGHO2_02_FULL_49_16</name>
    <dbReference type="NCBI Taxonomy" id="1798490"/>
    <lineage>
        <taxon>Bacteria</taxon>
        <taxon>Candidatus Kaiseribacteriota</taxon>
    </lineage>
</organism>
<dbReference type="Proteomes" id="UP000178042">
    <property type="component" value="Unassembled WGS sequence"/>
</dbReference>
<dbReference type="AlphaFoldDB" id="A0A1F6DDK4"/>
<reference evidence="1 2" key="1">
    <citation type="journal article" date="2016" name="Nat. Commun.">
        <title>Thousands of microbial genomes shed light on interconnected biogeochemical processes in an aquifer system.</title>
        <authorList>
            <person name="Anantharaman K."/>
            <person name="Brown C.T."/>
            <person name="Hug L.A."/>
            <person name="Sharon I."/>
            <person name="Castelle C.J."/>
            <person name="Probst A.J."/>
            <person name="Thomas B.C."/>
            <person name="Singh A."/>
            <person name="Wilkins M.J."/>
            <person name="Karaoz U."/>
            <person name="Brodie E.L."/>
            <person name="Williams K.H."/>
            <person name="Hubbard S.S."/>
            <person name="Banfield J.F."/>
        </authorList>
    </citation>
    <scope>NUCLEOTIDE SEQUENCE [LARGE SCALE GENOMIC DNA]</scope>
</reference>
<accession>A0A1F6DDK4</accession>
<evidence type="ECO:0000313" key="2">
    <source>
        <dbReference type="Proteomes" id="UP000178042"/>
    </source>
</evidence>